<feature type="repeat" description="WD" evidence="8">
    <location>
        <begin position="195"/>
        <end position="236"/>
    </location>
</feature>
<feature type="compositionally biased region" description="Basic and acidic residues" evidence="10">
    <location>
        <begin position="1256"/>
        <end position="1265"/>
    </location>
</feature>
<name>A0A9P6PNR5_9FUNG</name>
<dbReference type="Gene3D" id="2.30.29.30">
    <property type="entry name" value="Pleckstrin-homology domain (PH domain)/Phosphotyrosine-binding domain (PTB)"/>
    <property type="match status" value="1"/>
</dbReference>
<dbReference type="SMART" id="SM00105">
    <property type="entry name" value="ArfGap"/>
    <property type="match status" value="1"/>
</dbReference>
<feature type="repeat" description="WD" evidence="8">
    <location>
        <begin position="111"/>
        <end position="152"/>
    </location>
</feature>
<dbReference type="SUPFAM" id="SSF50729">
    <property type="entry name" value="PH domain-like"/>
    <property type="match status" value="1"/>
</dbReference>
<keyword evidence="4" id="KW-0677">Repeat</keyword>
<dbReference type="Pfam" id="PF16746">
    <property type="entry name" value="BAR_3"/>
    <property type="match status" value="1"/>
</dbReference>
<dbReference type="SMART" id="SM00320">
    <property type="entry name" value="WD40"/>
    <property type="match status" value="7"/>
</dbReference>
<dbReference type="InterPro" id="IPR036322">
    <property type="entry name" value="WD40_repeat_dom_sf"/>
</dbReference>
<feature type="region of interest" description="Disordered" evidence="10">
    <location>
        <begin position="1985"/>
        <end position="2026"/>
    </location>
</feature>
<dbReference type="PANTHER" id="PTHR22836">
    <property type="entry name" value="WD40 REPEAT PROTEIN"/>
    <property type="match status" value="1"/>
</dbReference>
<dbReference type="Gene3D" id="2.130.10.10">
    <property type="entry name" value="YVTN repeat-like/Quinoprotein amine dehydrogenase"/>
    <property type="match status" value="2"/>
</dbReference>
<feature type="compositionally biased region" description="Basic and acidic residues" evidence="10">
    <location>
        <begin position="2284"/>
        <end position="2294"/>
    </location>
</feature>
<protein>
    <recommendedName>
        <fullName evidence="7">Polyadenylation factor subunit 2</fullName>
    </recommendedName>
</protein>
<sequence>MAPTPYVKNKRDLPFLRPDPNFIVDLLPPSAYASNPMNAWTPEGRRLVTGSSSGEFTLWNGLTFNFETILQAHDTAVRAMKWSHNDDWMVTADHNGFIKYWQSNMNPLKVFQGHKEAIRDLSFSPGDARFATCSDDSTIKIWNFHEGIEERTLTGHGWDVKCVDWHPQKSLLASGSKDNLVKLWDPKTGRTLATLHGHKNTILGLQWNKNGNWLATAARDQLVKIYDIRMMRDLQTFRGHKKEVCSVAWHPQHESLLATGGSEGSIMFWTMGQSEPTGGMENAHDSNVWSLDWHPVGHILVSGSNDHTTRFWTRNRPGESMQDKFNVGIQKAAEMGLTDSGAAQDDDNDFVPGLGNYNPNLSSGFDMSPMAGIPGLGAGPAGPGGGGPPVGSIPGLDSHGALPGLGMGGLPPPPPMGMGAGPPNGFNTGVQGATGEIGMATTALVLAITLRAAEEEVEVDLTRIGEVAVEDSEEGLGVEVMGPIANFIMIEKTGGTGRETHRPIKAQNSDTLLGGTIMTLCVANKATCNTTNSNQRCYQQESVPLPTNICNTMDHHFAVTRIVAHDDTASPALAIVMDSTTQGITIESPTQDVDEQAEHIQDPEDYAQQSSSSPASTATSVTSAAGPVPVTKELPRVLLKVLARPGLRFSFELAGALLDQSQMLPRQRAQTAPGTEKQENKFNPHKQYGRSYDQNQDQDQNQDDEQDGSLKTDGIEDEDDEAHTKADDKDGNALPTAKGRVVTSTDTSTGSRIGSNSGTDSSLSTTPEDTTLTCLYAPTIYFAETRTEQAMRDLCTESAFQEQLAENPGSISSVKVTLSSGEESLPDKYTWEWICHANDANDYMEDPAYSHKAVFGFLTRNRSTGILEILATASLWIQYPASSNTAASGGVRFPSTLLPQSAWNARHWRRSSTPEKNSNTSRLPTFWSKTPTIAPSHNSLPSLPEAASRSSNEAMMPLAPPDTTRPKTPIPLANGTEDGPLFRATVTECESHIRTMKTVAKRVLKASHNVLETRKSWMMAEEALVRELDRFKPAEALVEQYLRPMSQELTERSEILSQHMRDLLIEPFACFYGIDLKAAELRRKSFEEESKEYYSFLSRYMAMKQDSPQKKAEADAKHDKKRRQFEDKRVGYWTFLQEMRAGGGKGDELNFHLTSYAEKHYQYNIDMGISAEEHKPSLDSINNINKERQKQIKERQGSSFTPFSRMDNANGGFTKSVANSVLSQSMVTSTSSDISDEAPSIPNTDQNSSGSQQQSETEHDKRNGGESEFDAEPSIYSASQLSNASSASVSGIRDLEHQDLDAGLALGRRKEGFLFATSRPSPHNLAVLEKPNINWHKYWCVVSEGQLHEYSHWKKGVTQSHNEPINLRLATVRACRNQDRRFCFEVITPKFRRVYQAMSAEDMNSWINVISNAIQSLLNGTSSCRNLNLQFISKENRTIGSPDGKGMMAGLGGMTRTSMEQVLHATALPTSLQERVQRGQAVGRKRGGSAADGLNELGQIILPMTAQAHSSEDARLDTDQYGVRLLQAMRASHVANTLCADCGAKNPDWCVINLGILVCIECSGLHRSLGTHISKVRSMTLDTTSYTKDLVEFIRTVGNNTSNRIWEANLMQPNGRTTEDHQPRSSGVIFRKPVVNDSREYKIAFIRKKYVDRAFVKGKSSMGSEATEALFRAVAANDVAGAITAYAAGANLNTVQKTDTENDNGPYVEQNRLSAFLPPSLPPPLPPRDIIMNYNGDASDRDTIPATSDSPPLSDSLLQTSPLDDSVSLESSQTLSSTMKTYSATDGEHIEGSKTVQQQQLTENLEIRPRPAGGRPISSVMIMQTSPLLIALHHGTTFSFDSHFDVYPLAEFLMQNGAASNTSMEVKLLNGKVAQDEDTQGQGLSGKRSGATVHKTESQGLIEREGPFPPSSSFGLRLSAGAPTTAVDTVSSSGVSVKNWDFVEAGVGKTANRRSVGQILELRGEDGASAMEYLRAKSIARGEIMSMPSSSPSPVPTLDSTTTDSQSVLDDNKPRPNSLNDLGAATGAAPSMSAAIANMLTLSPRTRPSSATSPKSISAPIPSSPSLTPENTTGESVVNTVRRSASRYSTSSNQDISTLFQKRRESDGGLGSALFSTLKPPSNKDKERMAAKAQARKSGDFSLLRPISNHSTPQTSIANGARVSHPPSVLGHGSSSTIDQINMSESQIHTLAVSSSTPQSRTQKVKASLTKSIRMSAAYFKREAMRDDKDPAMTTTTATSSAVTSIAGPFGDDHEAMPRTSISTTGFGGDSETEDEPTMTELLAHQDHQPDQLRQKYGPWPAASSFKPLTRVASSSLFFSSLSFSSTPNLTQKPAQPNNSASPPS</sequence>
<dbReference type="GO" id="GO:0005096">
    <property type="term" value="F:GTPase activator activity"/>
    <property type="evidence" value="ECO:0007669"/>
    <property type="project" value="InterPro"/>
</dbReference>
<evidence type="ECO:0000256" key="6">
    <source>
        <dbReference type="ARBA" id="ARBA00025498"/>
    </source>
</evidence>
<keyword evidence="9" id="KW-0863">Zinc-finger</keyword>
<feature type="repeat" description="WD" evidence="8">
    <location>
        <begin position="70"/>
        <end position="102"/>
    </location>
</feature>
<feature type="compositionally biased region" description="Low complexity" evidence="10">
    <location>
        <begin position="610"/>
        <end position="625"/>
    </location>
</feature>
<organism evidence="13 14">
    <name type="scientific">Mortierella polycephala</name>
    <dbReference type="NCBI Taxonomy" id="41804"/>
    <lineage>
        <taxon>Eukaryota</taxon>
        <taxon>Fungi</taxon>
        <taxon>Fungi incertae sedis</taxon>
        <taxon>Mucoromycota</taxon>
        <taxon>Mortierellomycotina</taxon>
        <taxon>Mortierellomycetes</taxon>
        <taxon>Mortierellales</taxon>
        <taxon>Mortierellaceae</taxon>
        <taxon>Mortierella</taxon>
    </lineage>
</organism>
<dbReference type="EMBL" id="JAAAJA010000645">
    <property type="protein sequence ID" value="KAG0250831.1"/>
    <property type="molecule type" value="Genomic_DNA"/>
</dbReference>
<dbReference type="InterPro" id="IPR001849">
    <property type="entry name" value="PH_domain"/>
</dbReference>
<dbReference type="Proteomes" id="UP000726737">
    <property type="component" value="Unassembled WGS sequence"/>
</dbReference>
<dbReference type="InterPro" id="IPR015943">
    <property type="entry name" value="WD40/YVTN_repeat-like_dom_sf"/>
</dbReference>
<dbReference type="Pfam" id="PF00169">
    <property type="entry name" value="PH"/>
    <property type="match status" value="1"/>
</dbReference>
<feature type="region of interest" description="Disordered" evidence="10">
    <location>
        <begin position="2325"/>
        <end position="2345"/>
    </location>
</feature>
<dbReference type="InterPro" id="IPR011993">
    <property type="entry name" value="PH-like_dom_sf"/>
</dbReference>
<dbReference type="InterPro" id="IPR027267">
    <property type="entry name" value="AH/BAR_dom_sf"/>
</dbReference>
<keyword evidence="14" id="KW-1185">Reference proteome</keyword>
<feature type="compositionally biased region" description="Basic and acidic residues" evidence="10">
    <location>
        <begin position="722"/>
        <end position="731"/>
    </location>
</feature>
<dbReference type="Pfam" id="PF00400">
    <property type="entry name" value="WD40"/>
    <property type="match status" value="6"/>
</dbReference>
<dbReference type="InterPro" id="IPR001164">
    <property type="entry name" value="ArfGAP_dom"/>
</dbReference>
<feature type="region of interest" description="Disordered" evidence="10">
    <location>
        <begin position="1189"/>
        <end position="1211"/>
    </location>
</feature>
<evidence type="ECO:0000313" key="14">
    <source>
        <dbReference type="Proteomes" id="UP000726737"/>
    </source>
</evidence>
<dbReference type="PANTHER" id="PTHR22836:SF0">
    <property type="entry name" value="PRE-MRNA 3' END PROCESSING PROTEIN WDR33"/>
    <property type="match status" value="1"/>
</dbReference>
<dbReference type="PRINTS" id="PR00405">
    <property type="entry name" value="REVINTRACTNG"/>
</dbReference>
<dbReference type="Pfam" id="PF01412">
    <property type="entry name" value="ArfGap"/>
    <property type="match status" value="1"/>
</dbReference>
<dbReference type="FunFam" id="2.30.29.30:FF:000252">
    <property type="entry name" value="ARF GTPase activator (Csx2)"/>
    <property type="match status" value="1"/>
</dbReference>
<feature type="region of interest" description="Disordered" evidence="10">
    <location>
        <begin position="2244"/>
        <end position="2305"/>
    </location>
</feature>
<dbReference type="PROSITE" id="PS50082">
    <property type="entry name" value="WD_REPEATS_2"/>
    <property type="match status" value="6"/>
</dbReference>
<dbReference type="GO" id="GO:0005737">
    <property type="term" value="C:cytoplasm"/>
    <property type="evidence" value="ECO:0007669"/>
    <property type="project" value="InterPro"/>
</dbReference>
<feature type="repeat" description="WD" evidence="8">
    <location>
        <begin position="237"/>
        <end position="271"/>
    </location>
</feature>
<feature type="region of interest" description="Disordered" evidence="10">
    <location>
        <begin position="664"/>
        <end position="769"/>
    </location>
</feature>
<accession>A0A9P6PNR5</accession>
<comment type="function">
    <text evidence="6">Required for 3'-end cleavage and polyadenylation of pre-mRNAs. Also involved in chromosome segregation where it has a role in chromosome attachment to the mitotic spindle.</text>
</comment>
<feature type="region of interest" description="Disordered" evidence="10">
    <location>
        <begin position="1228"/>
        <end position="1270"/>
    </location>
</feature>
<feature type="region of interest" description="Disordered" evidence="10">
    <location>
        <begin position="1735"/>
        <end position="1771"/>
    </location>
</feature>
<keyword evidence="9" id="KW-0862">Zinc</keyword>
<dbReference type="SUPFAM" id="SSF50978">
    <property type="entry name" value="WD40 repeat-like"/>
    <property type="match status" value="1"/>
</dbReference>
<feature type="compositionally biased region" description="Basic and acidic residues" evidence="10">
    <location>
        <begin position="1894"/>
        <end position="1906"/>
    </location>
</feature>
<feature type="compositionally biased region" description="Polar residues" evidence="10">
    <location>
        <begin position="914"/>
        <end position="941"/>
    </location>
</feature>
<feature type="compositionally biased region" description="Low complexity" evidence="10">
    <location>
        <begin position="1985"/>
        <end position="2005"/>
    </location>
</feature>
<evidence type="ECO:0000256" key="4">
    <source>
        <dbReference type="ARBA" id="ARBA00022737"/>
    </source>
</evidence>
<dbReference type="PROSITE" id="PS50294">
    <property type="entry name" value="WD_REPEATS_REGION"/>
    <property type="match status" value="6"/>
</dbReference>
<dbReference type="SUPFAM" id="SSF57863">
    <property type="entry name" value="ArfGap/RecO-like zinc finger"/>
    <property type="match status" value="1"/>
</dbReference>
<evidence type="ECO:0000256" key="2">
    <source>
        <dbReference type="ARBA" id="ARBA00022574"/>
    </source>
</evidence>
<dbReference type="GO" id="GO:0005847">
    <property type="term" value="C:mRNA cleavage and polyadenylation specificity factor complex"/>
    <property type="evidence" value="ECO:0007669"/>
    <property type="project" value="TreeGrafter"/>
</dbReference>
<evidence type="ECO:0000259" key="11">
    <source>
        <dbReference type="PROSITE" id="PS50003"/>
    </source>
</evidence>
<feature type="compositionally biased region" description="Low complexity" evidence="10">
    <location>
        <begin position="2334"/>
        <end position="2345"/>
    </location>
</feature>
<evidence type="ECO:0000256" key="9">
    <source>
        <dbReference type="PROSITE-ProRule" id="PRU00288"/>
    </source>
</evidence>
<dbReference type="FunFam" id="2.130.10.10:FF:000069">
    <property type="entry name" value="WD repeat domain 33"/>
    <property type="match status" value="1"/>
</dbReference>
<feature type="compositionally biased region" description="Low complexity" evidence="10">
    <location>
        <begin position="2044"/>
        <end position="2069"/>
    </location>
</feature>
<dbReference type="Gene3D" id="1.20.1270.60">
    <property type="entry name" value="Arfaptin homology (AH) domain/BAR domain"/>
    <property type="match status" value="1"/>
</dbReference>
<dbReference type="PROSITE" id="PS50003">
    <property type="entry name" value="PH_DOMAIN"/>
    <property type="match status" value="1"/>
</dbReference>
<evidence type="ECO:0000256" key="8">
    <source>
        <dbReference type="PROSITE-ProRule" id="PRU00221"/>
    </source>
</evidence>
<dbReference type="InterPro" id="IPR045245">
    <property type="entry name" value="Pfs2-like"/>
</dbReference>
<feature type="compositionally biased region" description="Polar residues" evidence="10">
    <location>
        <begin position="1241"/>
        <end position="1255"/>
    </location>
</feature>
<evidence type="ECO:0000256" key="10">
    <source>
        <dbReference type="SAM" id="MobiDB-lite"/>
    </source>
</evidence>
<keyword evidence="3" id="KW-0507">mRNA processing</keyword>
<dbReference type="FunFam" id="2.130.10.10:FF:000085">
    <property type="entry name" value="WD repeat domain 33"/>
    <property type="match status" value="1"/>
</dbReference>
<comment type="subcellular location">
    <subcellularLocation>
        <location evidence="1">Nucleus</location>
    </subcellularLocation>
</comment>
<evidence type="ECO:0000256" key="7">
    <source>
        <dbReference type="ARBA" id="ARBA00026154"/>
    </source>
</evidence>
<dbReference type="InterPro" id="IPR001680">
    <property type="entry name" value="WD40_rpt"/>
</dbReference>
<dbReference type="InterPro" id="IPR037278">
    <property type="entry name" value="ARFGAP/RecO"/>
</dbReference>
<dbReference type="SUPFAM" id="SSF103657">
    <property type="entry name" value="BAR/IMD domain-like"/>
    <property type="match status" value="1"/>
</dbReference>
<reference evidence="13" key="1">
    <citation type="journal article" date="2020" name="Fungal Divers.">
        <title>Resolving the Mortierellaceae phylogeny through synthesis of multi-gene phylogenetics and phylogenomics.</title>
        <authorList>
            <person name="Vandepol N."/>
            <person name="Liber J."/>
            <person name="Desiro A."/>
            <person name="Na H."/>
            <person name="Kennedy M."/>
            <person name="Barry K."/>
            <person name="Grigoriev I.V."/>
            <person name="Miller A.N."/>
            <person name="O'Donnell K."/>
            <person name="Stajich J.E."/>
            <person name="Bonito G."/>
        </authorList>
    </citation>
    <scope>NUCLEOTIDE SEQUENCE</scope>
    <source>
        <strain evidence="13">KOD948</strain>
    </source>
</reference>
<feature type="repeat" description="WD" evidence="8">
    <location>
        <begin position="281"/>
        <end position="312"/>
    </location>
</feature>
<dbReference type="GO" id="GO:0008270">
    <property type="term" value="F:zinc ion binding"/>
    <property type="evidence" value="ECO:0007669"/>
    <property type="project" value="UniProtKB-KW"/>
</dbReference>
<proteinExistence type="predicted"/>
<feature type="region of interest" description="Disordered" evidence="10">
    <location>
        <begin position="601"/>
        <end position="625"/>
    </location>
</feature>
<feature type="domain" description="Arf-GAP" evidence="12">
    <location>
        <begin position="1523"/>
        <end position="1666"/>
    </location>
</feature>
<feature type="compositionally biased region" description="Polar residues" evidence="10">
    <location>
        <begin position="664"/>
        <end position="673"/>
    </location>
</feature>
<feature type="region of interest" description="Disordered" evidence="10">
    <location>
        <begin position="2044"/>
        <end position="2077"/>
    </location>
</feature>
<evidence type="ECO:0000256" key="5">
    <source>
        <dbReference type="ARBA" id="ARBA00023242"/>
    </source>
</evidence>
<evidence type="ECO:0000313" key="13">
    <source>
        <dbReference type="EMBL" id="KAG0250831.1"/>
    </source>
</evidence>
<dbReference type="SMART" id="SM00233">
    <property type="entry name" value="PH"/>
    <property type="match status" value="1"/>
</dbReference>
<keyword evidence="9" id="KW-0479">Metal-binding</keyword>
<dbReference type="InterPro" id="IPR038508">
    <property type="entry name" value="ArfGAP_dom_sf"/>
</dbReference>
<feature type="region of interest" description="Disordered" evidence="10">
    <location>
        <begin position="1875"/>
        <end position="1908"/>
    </location>
</feature>
<feature type="region of interest" description="Disordered" evidence="10">
    <location>
        <begin position="907"/>
        <end position="967"/>
    </location>
</feature>
<dbReference type="InterPro" id="IPR004148">
    <property type="entry name" value="BAR_dom"/>
</dbReference>
<feature type="domain" description="PH" evidence="11">
    <location>
        <begin position="1307"/>
        <end position="1415"/>
    </location>
</feature>
<keyword evidence="2 8" id="KW-0853">WD repeat</keyword>
<evidence type="ECO:0000259" key="12">
    <source>
        <dbReference type="PROSITE" id="PS50115"/>
    </source>
</evidence>
<evidence type="ECO:0000256" key="3">
    <source>
        <dbReference type="ARBA" id="ARBA00022664"/>
    </source>
</evidence>
<dbReference type="PROSITE" id="PS50115">
    <property type="entry name" value="ARFGAP"/>
    <property type="match status" value="1"/>
</dbReference>
<dbReference type="CDD" id="cd00200">
    <property type="entry name" value="WD40"/>
    <property type="match status" value="1"/>
</dbReference>
<feature type="region of interest" description="Disordered" evidence="10">
    <location>
        <begin position="2103"/>
        <end position="2124"/>
    </location>
</feature>
<dbReference type="GO" id="GO:0031124">
    <property type="term" value="P:mRNA 3'-end processing"/>
    <property type="evidence" value="ECO:0007669"/>
    <property type="project" value="InterPro"/>
</dbReference>
<gene>
    <name evidence="13" type="ORF">BG011_008054</name>
</gene>
<dbReference type="Gene3D" id="1.10.220.150">
    <property type="entry name" value="Arf GTPase activating protein"/>
    <property type="match status" value="1"/>
</dbReference>
<evidence type="ECO:0000256" key="1">
    <source>
        <dbReference type="ARBA" id="ARBA00004123"/>
    </source>
</evidence>
<comment type="caution">
    <text evidence="13">The sequence shown here is derived from an EMBL/GenBank/DDBJ whole genome shotgun (WGS) entry which is preliminary data.</text>
</comment>
<keyword evidence="5" id="KW-0539">Nucleus</keyword>
<feature type="compositionally biased region" description="Low complexity" evidence="10">
    <location>
        <begin position="1745"/>
        <end position="1771"/>
    </location>
</feature>
<feature type="repeat" description="WD" evidence="8">
    <location>
        <begin position="153"/>
        <end position="194"/>
    </location>
</feature>
<dbReference type="OrthoDB" id="10266696at2759"/>
<feature type="compositionally biased region" description="Polar residues" evidence="10">
    <location>
        <begin position="742"/>
        <end position="769"/>
    </location>
</feature>
<dbReference type="CDD" id="cd08204">
    <property type="entry name" value="ArfGap"/>
    <property type="match status" value="1"/>
</dbReference>